<protein>
    <recommendedName>
        <fullName evidence="2">Pyruvate carboxyltransferase domain-containing protein</fullName>
    </recommendedName>
</protein>
<gene>
    <name evidence="1" type="ORF">METZ01_LOCUS363760</name>
</gene>
<dbReference type="InterPro" id="IPR013785">
    <property type="entry name" value="Aldolase_TIM"/>
</dbReference>
<feature type="non-terminal residue" evidence="1">
    <location>
        <position position="125"/>
    </location>
</feature>
<proteinExistence type="predicted"/>
<accession>A0A382SM54</accession>
<organism evidence="1">
    <name type="scientific">marine metagenome</name>
    <dbReference type="NCBI Taxonomy" id="408172"/>
    <lineage>
        <taxon>unclassified sequences</taxon>
        <taxon>metagenomes</taxon>
        <taxon>ecological metagenomes</taxon>
    </lineage>
</organism>
<dbReference type="SUPFAM" id="SSF51569">
    <property type="entry name" value="Aldolase"/>
    <property type="match status" value="1"/>
</dbReference>
<evidence type="ECO:0000313" key="1">
    <source>
        <dbReference type="EMBL" id="SVD10906.1"/>
    </source>
</evidence>
<dbReference type="EMBL" id="UINC01130073">
    <property type="protein sequence ID" value="SVD10906.1"/>
    <property type="molecule type" value="Genomic_DNA"/>
</dbReference>
<reference evidence="1" key="1">
    <citation type="submission" date="2018-05" db="EMBL/GenBank/DDBJ databases">
        <authorList>
            <person name="Lanie J.A."/>
            <person name="Ng W.-L."/>
            <person name="Kazmierczak K.M."/>
            <person name="Andrzejewski T.M."/>
            <person name="Davidsen T.M."/>
            <person name="Wayne K.J."/>
            <person name="Tettelin H."/>
            <person name="Glass J.I."/>
            <person name="Rusch D."/>
            <person name="Podicherti R."/>
            <person name="Tsui H.-C.T."/>
            <person name="Winkler M.E."/>
        </authorList>
    </citation>
    <scope>NUCLEOTIDE SEQUENCE</scope>
</reference>
<dbReference type="AlphaFoldDB" id="A0A382SM54"/>
<sequence>MSETKENAPWVTFRPEIKVLDCTVRDGGLINNHLFEDDFVKAVYDTAIEAGIDYMELGYKASKTQFARKEHGDWKFCDEDSMRRVIGDNDSKLKLTAMADAGKTDYKTDILPAEQSVLDCIRVAT</sequence>
<dbReference type="Gene3D" id="3.20.20.70">
    <property type="entry name" value="Aldolase class I"/>
    <property type="match status" value="1"/>
</dbReference>
<evidence type="ECO:0008006" key="2">
    <source>
        <dbReference type="Google" id="ProtNLM"/>
    </source>
</evidence>
<name>A0A382SM54_9ZZZZ</name>